<dbReference type="Proteomes" id="UP001138709">
    <property type="component" value="Unassembled WGS sequence"/>
</dbReference>
<evidence type="ECO:0000259" key="1">
    <source>
        <dbReference type="Pfam" id="PF21527"/>
    </source>
</evidence>
<dbReference type="RefSeq" id="WP_211848046.1">
    <property type="nucleotide sequence ID" value="NZ_JAAEDL010000020.1"/>
</dbReference>
<gene>
    <name evidence="2" type="ORF">GXW74_18605</name>
</gene>
<dbReference type="InterPro" id="IPR049002">
    <property type="entry name" value="Stv"/>
</dbReference>
<accession>A0A9X9XFM3</accession>
<evidence type="ECO:0000313" key="2">
    <source>
        <dbReference type="EMBL" id="MBR0682509.1"/>
    </source>
</evidence>
<evidence type="ECO:0000313" key="3">
    <source>
        <dbReference type="Proteomes" id="UP001138709"/>
    </source>
</evidence>
<dbReference type="EMBL" id="JAAEDL010000020">
    <property type="protein sequence ID" value="MBR0682509.1"/>
    <property type="molecule type" value="Genomic_DNA"/>
</dbReference>
<protein>
    <recommendedName>
        <fullName evidence="1">Putative adhesin Stv domain-containing protein</fullName>
    </recommendedName>
</protein>
<proteinExistence type="predicted"/>
<keyword evidence="3" id="KW-1185">Reference proteome</keyword>
<reference evidence="2" key="1">
    <citation type="submission" date="2020-01" db="EMBL/GenBank/DDBJ databases">
        <authorList>
            <person name="Rat A."/>
        </authorList>
    </citation>
    <scope>NUCLEOTIDE SEQUENCE</scope>
    <source>
        <strain evidence="2">LMG 31228</strain>
    </source>
</reference>
<reference evidence="2" key="2">
    <citation type="journal article" date="2021" name="Syst. Appl. Microbiol.">
        <title>Roseomonas hellenica sp. nov., isolated from roots of wild-growing Alkanna tinctoria.</title>
        <authorList>
            <person name="Rat A."/>
            <person name="Naranjo H.D."/>
            <person name="Lebbe L."/>
            <person name="Cnockaert M."/>
            <person name="Krigas N."/>
            <person name="Grigoriadou K."/>
            <person name="Maloupa E."/>
            <person name="Willems A."/>
        </authorList>
    </citation>
    <scope>NUCLEOTIDE SEQUENCE</scope>
    <source>
        <strain evidence="2">LMG 31228</strain>
    </source>
</reference>
<organism evidence="2 3">
    <name type="scientific">Neoroseomonas eburnea</name>
    <dbReference type="NCBI Taxonomy" id="1346889"/>
    <lineage>
        <taxon>Bacteria</taxon>
        <taxon>Pseudomonadati</taxon>
        <taxon>Pseudomonadota</taxon>
        <taxon>Alphaproteobacteria</taxon>
        <taxon>Acetobacterales</taxon>
        <taxon>Acetobacteraceae</taxon>
        <taxon>Neoroseomonas</taxon>
    </lineage>
</organism>
<name>A0A9X9XFM3_9PROT</name>
<dbReference type="AlphaFoldDB" id="A0A9X9XFM3"/>
<sequence length="215" mass="23646">MGSLGSVFGKWRRNLRGNIHKQPSMQWSSGGTPVNATTNFYIVGDLTSATECYITGHGGADDDDYFFDNKSFRVPGGVTVNFYQPHGYILAAGTQELRHHKPVAHPTATDLVYTGGDECVNYILSKDQGRHLSGDTDYAAQWEMDYAGTQAVAGDMGIVMVTVRNRWFHAGVTLKACIEEVTRAAPGITTFNCLFCRVDENSGDEAWDIEGFWST</sequence>
<comment type="caution">
    <text evidence="2">The sequence shown here is derived from an EMBL/GenBank/DDBJ whole genome shotgun (WGS) entry which is preliminary data.</text>
</comment>
<dbReference type="Pfam" id="PF21527">
    <property type="entry name" value="Stv"/>
    <property type="match status" value="1"/>
</dbReference>
<feature type="domain" description="Putative adhesin Stv" evidence="1">
    <location>
        <begin position="51"/>
        <end position="198"/>
    </location>
</feature>